<dbReference type="Proteomes" id="UP000019471">
    <property type="component" value="Unassembled WGS sequence"/>
</dbReference>
<proteinExistence type="predicted"/>
<feature type="transmembrane region" description="Helical" evidence="1">
    <location>
        <begin position="14"/>
        <end position="33"/>
    </location>
</feature>
<dbReference type="InterPro" id="IPR021047">
    <property type="entry name" value="Mannosyltransferase_CMT1"/>
</dbReference>
<evidence type="ECO:0000256" key="1">
    <source>
        <dbReference type="SAM" id="Phobius"/>
    </source>
</evidence>
<organism evidence="2 3">
    <name type="scientific">Cladophialophora psammophila CBS 110553</name>
    <dbReference type="NCBI Taxonomy" id="1182543"/>
    <lineage>
        <taxon>Eukaryota</taxon>
        <taxon>Fungi</taxon>
        <taxon>Dikarya</taxon>
        <taxon>Ascomycota</taxon>
        <taxon>Pezizomycotina</taxon>
        <taxon>Eurotiomycetes</taxon>
        <taxon>Chaetothyriomycetidae</taxon>
        <taxon>Chaetothyriales</taxon>
        <taxon>Herpotrichiellaceae</taxon>
        <taxon>Cladophialophora</taxon>
    </lineage>
</organism>
<comment type="caution">
    <text evidence="2">The sequence shown here is derived from an EMBL/GenBank/DDBJ whole genome shotgun (WGS) entry which is preliminary data.</text>
</comment>
<evidence type="ECO:0008006" key="4">
    <source>
        <dbReference type="Google" id="ProtNLM"/>
    </source>
</evidence>
<keyword evidence="1" id="KW-0812">Transmembrane</keyword>
<dbReference type="PANTHER" id="PTHR34144:SF5">
    <property type="entry name" value="ALPHA-1,3-MANNOSYLTRANSFERASE CMT1"/>
    <property type="match status" value="1"/>
</dbReference>
<keyword evidence="1" id="KW-1133">Transmembrane helix</keyword>
<evidence type="ECO:0000313" key="3">
    <source>
        <dbReference type="Proteomes" id="UP000019471"/>
    </source>
</evidence>
<dbReference type="AlphaFoldDB" id="W9XQM8"/>
<accession>W9XQM8</accession>
<dbReference type="OrthoDB" id="262547at2759"/>
<dbReference type="HOGENOM" id="CLU_036740_1_1_1"/>
<dbReference type="EMBL" id="AMGX01000005">
    <property type="protein sequence ID" value="EXJ72639.1"/>
    <property type="molecule type" value="Genomic_DNA"/>
</dbReference>
<dbReference type="RefSeq" id="XP_007742586.1">
    <property type="nucleotide sequence ID" value="XM_007744396.1"/>
</dbReference>
<evidence type="ECO:0000313" key="2">
    <source>
        <dbReference type="EMBL" id="EXJ72639.1"/>
    </source>
</evidence>
<dbReference type="Pfam" id="PF11735">
    <property type="entry name" value="CAP59_mtransfer"/>
    <property type="match status" value="1"/>
</dbReference>
<dbReference type="PANTHER" id="PTHR34144">
    <property type="entry name" value="CHROMOSOME 8, WHOLE GENOME SHOTGUN SEQUENCE"/>
    <property type="match status" value="1"/>
</dbReference>
<dbReference type="GeneID" id="19188513"/>
<keyword evidence="1" id="KW-0472">Membrane</keyword>
<name>W9XQM8_9EURO</name>
<reference evidence="2 3" key="1">
    <citation type="submission" date="2013-03" db="EMBL/GenBank/DDBJ databases">
        <title>The Genome Sequence of Cladophialophora psammophila CBS 110553.</title>
        <authorList>
            <consortium name="The Broad Institute Genomics Platform"/>
            <person name="Cuomo C."/>
            <person name="de Hoog S."/>
            <person name="Gorbushina A."/>
            <person name="Walker B."/>
            <person name="Young S.K."/>
            <person name="Zeng Q."/>
            <person name="Gargeya S."/>
            <person name="Fitzgerald M."/>
            <person name="Haas B."/>
            <person name="Abouelleil A."/>
            <person name="Allen A.W."/>
            <person name="Alvarado L."/>
            <person name="Arachchi H.M."/>
            <person name="Berlin A.M."/>
            <person name="Chapman S.B."/>
            <person name="Gainer-Dewar J."/>
            <person name="Goldberg J."/>
            <person name="Griggs A."/>
            <person name="Gujja S."/>
            <person name="Hansen M."/>
            <person name="Howarth C."/>
            <person name="Imamovic A."/>
            <person name="Ireland A."/>
            <person name="Larimer J."/>
            <person name="McCowan C."/>
            <person name="Murphy C."/>
            <person name="Pearson M."/>
            <person name="Poon T.W."/>
            <person name="Priest M."/>
            <person name="Roberts A."/>
            <person name="Saif S."/>
            <person name="Shea T."/>
            <person name="Sisk P."/>
            <person name="Sykes S."/>
            <person name="Wortman J."/>
            <person name="Nusbaum C."/>
            <person name="Birren B."/>
        </authorList>
    </citation>
    <scope>NUCLEOTIDE SEQUENCE [LARGE SCALE GENOMIC DNA]</scope>
    <source>
        <strain evidence="2 3">CBS 110553</strain>
    </source>
</reference>
<dbReference type="eggNOG" id="ENOG502QRBX">
    <property type="taxonomic scope" value="Eukaryota"/>
</dbReference>
<keyword evidence="3" id="KW-1185">Reference proteome</keyword>
<protein>
    <recommendedName>
        <fullName evidence="4">Alpha-1,3-mannosyltransferase CMT1</fullName>
    </recommendedName>
</protein>
<sequence>MAFAPWPVRGSERIYVALLFVCLFYILVSSPILKHAESIIKPAWKGPTTGDVSESSDLAVDETVPAEAESFVPFDDDIQGKASTTFNLGFGEEKVDVVSSPTLADVDESRMAMIGPYITAIMDPRNTHFDRLQCPRPLKSRYKMLRPKGSLPDRTQQPRRRYFFALNLYQCAYVLPRLLGSVVEAMRFLGPEDCVLSIVGGRSDDGTTEILVALKDEVEALNATYYFGTSDIDPLQNGNDRVTELAKLRNLALGPLIAQHDTYAKDTSVIFLNDVSICTDDILELIYQKQHQRADMVCSMDWNNHGATFYDSWIGRSMNGDLFVEVPQSGSFEFSHNLFWNDQKARSRIDEKLPLQVFACWNGAAVFKAEPLLLHNIRFRAAYKGECYAGEPTLFCKDLWTLGYSRIAVIPSVNVGYNDEQSRAVKEKHGYASGNIQQTEHDLGLSTEIEWEKSPPQLVKCQPDWTHSSWAPWDEAVGEHVPFDWSRSGYFNAKKPFDKELEFENDGKDETEGIGQWKRWRQRRQRYSDGSEG</sequence>
<gene>
    <name evidence="2" type="ORF">A1O5_03785</name>
</gene>